<accession>A0A829HAZ5</accession>
<dbReference type="Pfam" id="PF16874">
    <property type="entry name" value="Glyco_hydro_36C"/>
    <property type="match status" value="1"/>
</dbReference>
<evidence type="ECO:0000259" key="1">
    <source>
        <dbReference type="Pfam" id="PF16874"/>
    </source>
</evidence>
<evidence type="ECO:0000313" key="2">
    <source>
        <dbReference type="EMBL" id="EPC76491.1"/>
    </source>
</evidence>
<feature type="non-terminal residue" evidence="2">
    <location>
        <position position="1"/>
    </location>
</feature>
<dbReference type="AlphaFoldDB" id="A0A829HAZ5"/>
<dbReference type="Gene3D" id="2.60.40.1180">
    <property type="entry name" value="Golgi alpha-mannosidase II"/>
    <property type="match status" value="1"/>
</dbReference>
<sequence length="85" mass="9589">SNTVAWMFVSPDQKEALLFTFVILGAVQPEPHITKLAGLDPQQTYVETDTNKMYGGDELMQLGLYTTPVQTSDYTAQVHYFKDKD</sequence>
<dbReference type="Proteomes" id="UP000014244">
    <property type="component" value="Unassembled WGS sequence"/>
</dbReference>
<dbReference type="InterPro" id="IPR013780">
    <property type="entry name" value="Glyco_hydro_b"/>
</dbReference>
<feature type="domain" description="Glycosyl hydrolase family 36 C-terminal" evidence="1">
    <location>
        <begin position="4"/>
        <end position="81"/>
    </location>
</feature>
<name>A0A829HAZ5_LACPA</name>
<comment type="caution">
    <text evidence="2">The sequence shown here is derived from an EMBL/GenBank/DDBJ whole genome shotgun (WGS) entry which is preliminary data.</text>
</comment>
<dbReference type="EMBL" id="ANKE01000003">
    <property type="protein sequence ID" value="EPC76491.1"/>
    <property type="molecule type" value="Genomic_DNA"/>
</dbReference>
<reference evidence="2 3" key="1">
    <citation type="journal article" date="2013" name="PLoS ONE">
        <title>Lactobacillus paracasei comparative genomics: towards species pan-genome definition and exploitation of diversity.</title>
        <authorList>
            <person name="Smokvina T."/>
            <person name="Wels M."/>
            <person name="Polka J."/>
            <person name="Chervaux C."/>
            <person name="Brisse S."/>
            <person name="Boekhorst J."/>
            <person name="van Hylckama Vlieg J.E."/>
            <person name="Siezen R.J."/>
        </authorList>
    </citation>
    <scope>NUCLEOTIDE SEQUENCE [LARGE SCALE GENOMIC DNA]</scope>
    <source>
        <strain evidence="2 3">Lpp41</strain>
    </source>
</reference>
<organism evidence="2 3">
    <name type="scientific">Lacticaseibacillus paracasei subsp. paracasei Lpp41</name>
    <dbReference type="NCBI Taxonomy" id="1256208"/>
    <lineage>
        <taxon>Bacteria</taxon>
        <taxon>Bacillati</taxon>
        <taxon>Bacillota</taxon>
        <taxon>Bacilli</taxon>
        <taxon>Lactobacillales</taxon>
        <taxon>Lactobacillaceae</taxon>
        <taxon>Lacticaseibacillus</taxon>
    </lineage>
</organism>
<dbReference type="InterPro" id="IPR031705">
    <property type="entry name" value="Glyco_hydro_36_C"/>
</dbReference>
<evidence type="ECO:0000313" key="3">
    <source>
        <dbReference type="Proteomes" id="UP000014244"/>
    </source>
</evidence>
<protein>
    <submittedName>
        <fullName evidence="2">Alpha-galactosidase</fullName>
    </submittedName>
</protein>
<gene>
    <name evidence="2" type="ORF">Lpp41_00080</name>
</gene>
<proteinExistence type="predicted"/>